<comment type="similarity">
    <text evidence="1">Belongs to the peptidase A1 family.</text>
</comment>
<accession>A0A5J9TK39</accession>
<dbReference type="SUPFAM" id="SSF50630">
    <property type="entry name" value="Acid proteases"/>
    <property type="match status" value="1"/>
</dbReference>
<dbReference type="InterPro" id="IPR032799">
    <property type="entry name" value="TAXi_C"/>
</dbReference>
<evidence type="ECO:0000256" key="2">
    <source>
        <dbReference type="ARBA" id="ARBA00022670"/>
    </source>
</evidence>
<protein>
    <recommendedName>
        <fullName evidence="5">Peptidase A1 domain-containing protein</fullName>
    </recommendedName>
</protein>
<sequence length="453" mass="48863">MGRSLPLTVAVLLLVLSPLVLSGSVSSVRPPKGAWHGFKEYIKSLPGAGGQETDGGEHDNSADTAGANISSILDITTDLVWSQCAPCTACVPAPTFEPNRSGTFSRLPCRSQTCQRVVVNQTCPAANAAPTDDYCGCVASYGDDTNTTGYLANIVHVRLDPGPRHGVTPLVFGCSGASVGDFSGASGVFGFSRGPLSLVSQLELSWFSYFWASDDSGSDSFIQLGDDKVIRTPSSRSTPLLSSTLYPDLYVVNITGIKVGDELQRDIQAGTFDLRANGSGGVFLSTTVPVTFLEEAAYNVVKKAVARRINATNVDGSALGLDLCYTIQSMANLTVPKLALVFDGTDAVMNLKRSNYFHDNTTGLDCLRLVFHPNERKLALFPKTSLGKSVMKCPIETGLTILPYRGASLLSSLLQTDRNMTYDIANGQRSFSRPWQRRRPRLLRRCTLWHRLC</sequence>
<evidence type="ECO:0000256" key="4">
    <source>
        <dbReference type="SAM" id="SignalP"/>
    </source>
</evidence>
<keyword evidence="2" id="KW-0645">Protease</keyword>
<reference evidence="6 7" key="1">
    <citation type="journal article" date="2019" name="Sci. Rep.">
        <title>A high-quality genome of Eragrostis curvula grass provides insights into Poaceae evolution and supports new strategies to enhance forage quality.</title>
        <authorList>
            <person name="Carballo J."/>
            <person name="Santos B.A.C.M."/>
            <person name="Zappacosta D."/>
            <person name="Garbus I."/>
            <person name="Selva J.P."/>
            <person name="Gallo C.A."/>
            <person name="Diaz A."/>
            <person name="Albertini E."/>
            <person name="Caccamo M."/>
            <person name="Echenique V."/>
        </authorList>
    </citation>
    <scope>NUCLEOTIDE SEQUENCE [LARGE SCALE GENOMIC DNA]</scope>
    <source>
        <strain evidence="7">cv. Victoria</strain>
        <tissue evidence="6">Leaf</tissue>
    </source>
</reference>
<dbReference type="Gene3D" id="2.40.70.10">
    <property type="entry name" value="Acid Proteases"/>
    <property type="match status" value="2"/>
</dbReference>
<feature type="domain" description="Peptidase A1" evidence="5">
    <location>
        <begin position="56"/>
        <end position="432"/>
    </location>
</feature>
<dbReference type="PANTHER" id="PTHR47967">
    <property type="entry name" value="OS07G0603500 PROTEIN-RELATED"/>
    <property type="match status" value="1"/>
</dbReference>
<evidence type="ECO:0000256" key="1">
    <source>
        <dbReference type="ARBA" id="ARBA00007447"/>
    </source>
</evidence>
<dbReference type="InterPro" id="IPR033121">
    <property type="entry name" value="PEPTIDASE_A1"/>
</dbReference>
<evidence type="ECO:0000313" key="7">
    <source>
        <dbReference type="Proteomes" id="UP000324897"/>
    </source>
</evidence>
<organism evidence="6 7">
    <name type="scientific">Eragrostis curvula</name>
    <name type="common">weeping love grass</name>
    <dbReference type="NCBI Taxonomy" id="38414"/>
    <lineage>
        <taxon>Eukaryota</taxon>
        <taxon>Viridiplantae</taxon>
        <taxon>Streptophyta</taxon>
        <taxon>Embryophyta</taxon>
        <taxon>Tracheophyta</taxon>
        <taxon>Spermatophyta</taxon>
        <taxon>Magnoliopsida</taxon>
        <taxon>Liliopsida</taxon>
        <taxon>Poales</taxon>
        <taxon>Poaceae</taxon>
        <taxon>PACMAD clade</taxon>
        <taxon>Chloridoideae</taxon>
        <taxon>Eragrostideae</taxon>
        <taxon>Eragrostidinae</taxon>
        <taxon>Eragrostis</taxon>
    </lineage>
</organism>
<dbReference type="GO" id="GO:0005576">
    <property type="term" value="C:extracellular region"/>
    <property type="evidence" value="ECO:0007669"/>
    <property type="project" value="TreeGrafter"/>
</dbReference>
<name>A0A5J9TK39_9POAL</name>
<dbReference type="Gramene" id="TVU11749">
    <property type="protein sequence ID" value="TVU11749"/>
    <property type="gene ID" value="EJB05_45351"/>
</dbReference>
<keyword evidence="4" id="KW-0732">Signal</keyword>
<dbReference type="GO" id="GO:0006508">
    <property type="term" value="P:proteolysis"/>
    <property type="evidence" value="ECO:0007669"/>
    <property type="project" value="UniProtKB-KW"/>
</dbReference>
<keyword evidence="7" id="KW-1185">Reference proteome</keyword>
<evidence type="ECO:0000313" key="6">
    <source>
        <dbReference type="EMBL" id="TVU11749.1"/>
    </source>
</evidence>
<proteinExistence type="inferred from homology"/>
<dbReference type="OrthoDB" id="695235at2759"/>
<feature type="chain" id="PRO_5023915477" description="Peptidase A1 domain-containing protein" evidence="4">
    <location>
        <begin position="23"/>
        <end position="453"/>
    </location>
</feature>
<dbReference type="InterPro" id="IPR032861">
    <property type="entry name" value="TAXi_N"/>
</dbReference>
<dbReference type="AlphaFoldDB" id="A0A5J9TK39"/>
<dbReference type="PROSITE" id="PS51767">
    <property type="entry name" value="PEPTIDASE_A1"/>
    <property type="match status" value="1"/>
</dbReference>
<feature type="signal peptide" evidence="4">
    <location>
        <begin position="1"/>
        <end position="22"/>
    </location>
</feature>
<dbReference type="Proteomes" id="UP000324897">
    <property type="component" value="Chromosome 3"/>
</dbReference>
<evidence type="ECO:0000256" key="3">
    <source>
        <dbReference type="ARBA" id="ARBA00022801"/>
    </source>
</evidence>
<gene>
    <name evidence="6" type="ORF">EJB05_45351</name>
</gene>
<dbReference type="InterPro" id="IPR051708">
    <property type="entry name" value="Plant_Aspart_Prot_A1"/>
</dbReference>
<evidence type="ECO:0000259" key="5">
    <source>
        <dbReference type="PROSITE" id="PS51767"/>
    </source>
</evidence>
<dbReference type="Pfam" id="PF14541">
    <property type="entry name" value="TAXi_C"/>
    <property type="match status" value="1"/>
</dbReference>
<dbReference type="PANTHER" id="PTHR47967:SF85">
    <property type="entry name" value="OS05G0384300 PROTEIN"/>
    <property type="match status" value="1"/>
</dbReference>
<keyword evidence="3" id="KW-0378">Hydrolase</keyword>
<dbReference type="InterPro" id="IPR021109">
    <property type="entry name" value="Peptidase_aspartic_dom_sf"/>
</dbReference>
<comment type="caution">
    <text evidence="6">The sequence shown here is derived from an EMBL/GenBank/DDBJ whole genome shotgun (WGS) entry which is preliminary data.</text>
</comment>
<dbReference type="Pfam" id="PF14543">
    <property type="entry name" value="TAXi_N"/>
    <property type="match status" value="1"/>
</dbReference>
<dbReference type="GO" id="GO:0008233">
    <property type="term" value="F:peptidase activity"/>
    <property type="evidence" value="ECO:0007669"/>
    <property type="project" value="UniProtKB-KW"/>
</dbReference>
<dbReference type="EMBL" id="RWGY01000039">
    <property type="protein sequence ID" value="TVU11749.1"/>
    <property type="molecule type" value="Genomic_DNA"/>
</dbReference>
<feature type="non-terminal residue" evidence="6">
    <location>
        <position position="1"/>
    </location>
</feature>